<dbReference type="Pfam" id="PF00294">
    <property type="entry name" value="PfkB"/>
    <property type="match status" value="1"/>
</dbReference>
<proteinExistence type="inferred from homology"/>
<keyword evidence="9" id="KW-1185">Reference proteome</keyword>
<dbReference type="NCBIfam" id="NF006957">
    <property type="entry name" value="PRK09434.1"/>
    <property type="match status" value="1"/>
</dbReference>
<dbReference type="PROSITE" id="PS00584">
    <property type="entry name" value="PFKB_KINASES_2"/>
    <property type="match status" value="1"/>
</dbReference>
<dbReference type="RefSeq" id="WP_068726818.1">
    <property type="nucleotide sequence ID" value="NZ_LSKU01000001.1"/>
</dbReference>
<dbReference type="PANTHER" id="PTHR43085">
    <property type="entry name" value="HEXOKINASE FAMILY MEMBER"/>
    <property type="match status" value="1"/>
</dbReference>
<name>A0A135L6V0_9BACI</name>
<keyword evidence="2 6" id="KW-0808">Transferase</keyword>
<evidence type="ECO:0000256" key="5">
    <source>
        <dbReference type="ARBA" id="ARBA00022840"/>
    </source>
</evidence>
<keyword evidence="5" id="KW-0067">ATP-binding</keyword>
<dbReference type="CDD" id="cd01167">
    <property type="entry name" value="bac_FRK"/>
    <property type="match status" value="1"/>
</dbReference>
<dbReference type="PANTHER" id="PTHR43085:SF1">
    <property type="entry name" value="PSEUDOURIDINE KINASE-RELATED"/>
    <property type="match status" value="1"/>
</dbReference>
<dbReference type="InterPro" id="IPR011611">
    <property type="entry name" value="PfkB_dom"/>
</dbReference>
<dbReference type="Proteomes" id="UP000070352">
    <property type="component" value="Unassembled WGS sequence"/>
</dbReference>
<protein>
    <submittedName>
        <fullName evidence="8">Fructokinase</fullName>
    </submittedName>
</protein>
<dbReference type="EMBL" id="LSKU01000001">
    <property type="protein sequence ID" value="KXG44734.1"/>
    <property type="molecule type" value="Genomic_DNA"/>
</dbReference>
<accession>A0A135L6V0</accession>
<dbReference type="AlphaFoldDB" id="A0A135L6V0"/>
<evidence type="ECO:0000256" key="3">
    <source>
        <dbReference type="ARBA" id="ARBA00022741"/>
    </source>
</evidence>
<evidence type="ECO:0000256" key="4">
    <source>
        <dbReference type="ARBA" id="ARBA00022777"/>
    </source>
</evidence>
<comment type="caution">
    <text evidence="8">The sequence shown here is derived from an EMBL/GenBank/DDBJ whole genome shotgun (WGS) entry which is preliminary data.</text>
</comment>
<dbReference type="Gene3D" id="3.40.1190.20">
    <property type="match status" value="1"/>
</dbReference>
<dbReference type="InterPro" id="IPR002139">
    <property type="entry name" value="Ribo/fructo_kinase"/>
</dbReference>
<organism evidence="8 9">
    <name type="scientific">Tepidibacillus decaturensis</name>
    <dbReference type="NCBI Taxonomy" id="1413211"/>
    <lineage>
        <taxon>Bacteria</taxon>
        <taxon>Bacillati</taxon>
        <taxon>Bacillota</taxon>
        <taxon>Bacilli</taxon>
        <taxon>Bacillales</taxon>
        <taxon>Bacillaceae</taxon>
        <taxon>Tepidibacillus</taxon>
    </lineage>
</organism>
<dbReference type="SUPFAM" id="SSF53613">
    <property type="entry name" value="Ribokinase-like"/>
    <property type="match status" value="1"/>
</dbReference>
<sequence length="318" mass="34792">MKKGVISLGEALIDFIPVDQTNTTYQKNPGGAPANVAVGLSRLGVKSVFLGKVGNDALGKFLKETLHYYGVDVSSMYLTDEAHTGLVLVTLAENGERSFEFYIKPSADLFLKDSEISEEIFEKSKIFHFGSITLTREPAKSATIKAIQLAKEKGLIVSFDPNLRLGLWQSKEQAREEIISMLPAVDLLKISEEELEFITGENEINTGIQQLKKYRIPLVFITLGEKGSYTVVNDNIIHVPAMKVNAVDTTGAGDAFVSGILYWLNEYEGELMKITAEDAEKMARFASVSGGLAASIKGAMTALPTLKQVQKILGNQHE</sequence>
<evidence type="ECO:0000313" key="8">
    <source>
        <dbReference type="EMBL" id="KXG44734.1"/>
    </source>
</evidence>
<dbReference type="GO" id="GO:0008865">
    <property type="term" value="F:fructokinase activity"/>
    <property type="evidence" value="ECO:0007669"/>
    <property type="project" value="UniProtKB-ARBA"/>
</dbReference>
<evidence type="ECO:0000256" key="1">
    <source>
        <dbReference type="ARBA" id="ARBA00010688"/>
    </source>
</evidence>
<evidence type="ECO:0000313" key="9">
    <source>
        <dbReference type="Proteomes" id="UP000070352"/>
    </source>
</evidence>
<reference evidence="8 9" key="1">
    <citation type="submission" date="2016-02" db="EMBL/GenBank/DDBJ databases">
        <title>Draft Genome for Tepidibacillus decaturensis nov. sp. Strain Z9, an Anaerobic, Moderately Thermophilic and Heterotrophic Bacterium from Deep Subsurface of the Illinois Basin, USA.</title>
        <authorList>
            <person name="Dong Y."/>
            <person name="Chang J.Y."/>
            <person name="Sanford R."/>
            <person name="Fouke B.W."/>
        </authorList>
    </citation>
    <scope>NUCLEOTIDE SEQUENCE [LARGE SCALE GENOMIC DNA]</scope>
    <source>
        <strain evidence="8 9">Z9</strain>
    </source>
</reference>
<dbReference type="PRINTS" id="PR00990">
    <property type="entry name" value="RIBOKINASE"/>
</dbReference>
<dbReference type="PROSITE" id="PS00583">
    <property type="entry name" value="PFKB_KINASES_1"/>
    <property type="match status" value="1"/>
</dbReference>
<evidence type="ECO:0000256" key="2">
    <source>
        <dbReference type="ARBA" id="ARBA00022679"/>
    </source>
</evidence>
<keyword evidence="3" id="KW-0547">Nucleotide-binding</keyword>
<dbReference type="STRING" id="1413211.U473_12395"/>
<dbReference type="GO" id="GO:0006000">
    <property type="term" value="P:fructose metabolic process"/>
    <property type="evidence" value="ECO:0007669"/>
    <property type="project" value="UniProtKB-ARBA"/>
</dbReference>
<evidence type="ECO:0000259" key="7">
    <source>
        <dbReference type="Pfam" id="PF00294"/>
    </source>
</evidence>
<comment type="similarity">
    <text evidence="1 6">Belongs to the carbohydrate kinase PfkB family.</text>
</comment>
<evidence type="ECO:0000256" key="6">
    <source>
        <dbReference type="RuleBase" id="RU003704"/>
    </source>
</evidence>
<dbReference type="InterPro" id="IPR050306">
    <property type="entry name" value="PfkB_Carbo_kinase"/>
</dbReference>
<dbReference type="InterPro" id="IPR029056">
    <property type="entry name" value="Ribokinase-like"/>
</dbReference>
<gene>
    <name evidence="8" type="ORF">U473_12395</name>
</gene>
<keyword evidence="4 6" id="KW-0418">Kinase</keyword>
<dbReference type="GO" id="GO:0005524">
    <property type="term" value="F:ATP binding"/>
    <property type="evidence" value="ECO:0007669"/>
    <property type="project" value="UniProtKB-KW"/>
</dbReference>
<dbReference type="OrthoDB" id="9813569at2"/>
<dbReference type="InterPro" id="IPR002173">
    <property type="entry name" value="Carboh/pur_kinase_PfkB_CS"/>
</dbReference>
<feature type="domain" description="Carbohydrate kinase PfkB" evidence="7">
    <location>
        <begin position="4"/>
        <end position="305"/>
    </location>
</feature>